<evidence type="ECO:0000256" key="1">
    <source>
        <dbReference type="SAM" id="MobiDB-lite"/>
    </source>
</evidence>
<gene>
    <name evidence="2" type="primary">SUVZ08G3000</name>
    <name evidence="2" type="ORF">SUVZ_08G3000</name>
</gene>
<feature type="compositionally biased region" description="Acidic residues" evidence="1">
    <location>
        <begin position="221"/>
        <end position="233"/>
    </location>
</feature>
<feature type="compositionally biased region" description="Basic and acidic residues" evidence="1">
    <location>
        <begin position="193"/>
        <end position="220"/>
    </location>
</feature>
<protein>
    <recommendedName>
        <fullName evidence="4">Rfm1p</fullName>
    </recommendedName>
</protein>
<keyword evidence="3" id="KW-1185">Reference proteome</keyword>
<dbReference type="EMBL" id="OX365935">
    <property type="protein sequence ID" value="CAI4065168.1"/>
    <property type="molecule type" value="Genomic_DNA"/>
</dbReference>
<feature type="region of interest" description="Disordered" evidence="1">
    <location>
        <begin position="185"/>
        <end position="238"/>
    </location>
</feature>
<accession>A0ABN8WUX0</accession>
<evidence type="ECO:0000313" key="2">
    <source>
        <dbReference type="EMBL" id="CAI4065168.1"/>
    </source>
</evidence>
<sequence length="315" mass="35910">MSTNKEIIRNNDLRGLIDDKRKLVNEIREFEKSIKPLEFESYQDYFLIKTFKKGISASGHVDIDSLRNKEYGIYYKKIKRSSTQDVGVPIPSNPSNPPSSSSSTRSSSSIDMSDTEYSGENTSATADNNPSGRRRRTRSQATQRENSVSIPLPSIREARIDNDDEEISAIHSSELPFPVPISEVENIDIGSDITERDSIRRRSSRISERDKRRSESRPDSDADEEGDEGDTGEGETKIQDLYESLVPKILEPHRRSDWILPPRARYTPEKQMRTKPSFKSIKINELVGNRRIRSILSRFEGGVAGIRKRDWDSTQ</sequence>
<evidence type="ECO:0008006" key="4">
    <source>
        <dbReference type="Google" id="ProtNLM"/>
    </source>
</evidence>
<proteinExistence type="predicted"/>
<name>A0ABN8WUX0_SACUV</name>
<dbReference type="Proteomes" id="UP001162085">
    <property type="component" value="Chromosome 8"/>
</dbReference>
<feature type="compositionally biased region" description="Polar residues" evidence="1">
    <location>
        <begin position="116"/>
        <end position="131"/>
    </location>
</feature>
<organism evidence="2 3">
    <name type="scientific">Saccharomyces uvarum</name>
    <name type="common">Yeast</name>
    <name type="synonym">Saccharomyces bayanus var. uvarum</name>
    <dbReference type="NCBI Taxonomy" id="230603"/>
    <lineage>
        <taxon>Eukaryota</taxon>
        <taxon>Fungi</taxon>
        <taxon>Dikarya</taxon>
        <taxon>Ascomycota</taxon>
        <taxon>Saccharomycotina</taxon>
        <taxon>Saccharomycetes</taxon>
        <taxon>Saccharomycetales</taxon>
        <taxon>Saccharomycetaceae</taxon>
        <taxon>Saccharomyces</taxon>
    </lineage>
</organism>
<reference evidence="2" key="1">
    <citation type="submission" date="2022-10" db="EMBL/GenBank/DDBJ databases">
        <authorList>
            <person name="Byrne P K."/>
        </authorList>
    </citation>
    <scope>NUCLEOTIDE SEQUENCE</scope>
    <source>
        <strain evidence="2">ZP964</strain>
    </source>
</reference>
<feature type="compositionally biased region" description="Low complexity" evidence="1">
    <location>
        <begin position="98"/>
        <end position="112"/>
    </location>
</feature>
<feature type="region of interest" description="Disordered" evidence="1">
    <location>
        <begin position="83"/>
        <end position="158"/>
    </location>
</feature>
<evidence type="ECO:0000313" key="3">
    <source>
        <dbReference type="Proteomes" id="UP001162085"/>
    </source>
</evidence>